<protein>
    <recommendedName>
        <fullName evidence="4">Flavin reductase</fullName>
    </recommendedName>
</protein>
<organism evidence="2 3">
    <name type="scientific">Krasilnikovia cinnamomea</name>
    <dbReference type="NCBI Taxonomy" id="349313"/>
    <lineage>
        <taxon>Bacteria</taxon>
        <taxon>Bacillati</taxon>
        <taxon>Actinomycetota</taxon>
        <taxon>Actinomycetes</taxon>
        <taxon>Micromonosporales</taxon>
        <taxon>Micromonosporaceae</taxon>
        <taxon>Krasilnikovia</taxon>
    </lineage>
</organism>
<evidence type="ECO:0000256" key="1">
    <source>
        <dbReference type="SAM" id="MobiDB-lite"/>
    </source>
</evidence>
<reference evidence="2 3" key="1">
    <citation type="submission" date="2019-02" db="EMBL/GenBank/DDBJ databases">
        <title>Sequencing the genomes of 1000 actinobacteria strains.</title>
        <authorList>
            <person name="Klenk H.-P."/>
        </authorList>
    </citation>
    <scope>NUCLEOTIDE SEQUENCE [LARGE SCALE GENOMIC DNA]</scope>
    <source>
        <strain evidence="2 3">DSM 45162</strain>
    </source>
</reference>
<evidence type="ECO:0008006" key="4">
    <source>
        <dbReference type="Google" id="ProtNLM"/>
    </source>
</evidence>
<accession>A0A4Q7ZDC0</accession>
<dbReference type="EMBL" id="SHKY01000001">
    <property type="protein sequence ID" value="RZU48638.1"/>
    <property type="molecule type" value="Genomic_DNA"/>
</dbReference>
<proteinExistence type="predicted"/>
<gene>
    <name evidence="2" type="ORF">EV385_0356</name>
</gene>
<comment type="caution">
    <text evidence="2">The sequence shown here is derived from an EMBL/GenBank/DDBJ whole genome shotgun (WGS) entry which is preliminary data.</text>
</comment>
<sequence>MSGEHQAARPSWDCAACARPWPCDPAQERLATDTGGGTRLAVLMWTYLETYCSDRHDGPLGEVFERFIAWTRRSRAPRMPIGGPTPTRSGERAQA</sequence>
<dbReference type="Proteomes" id="UP000292564">
    <property type="component" value="Unassembled WGS sequence"/>
</dbReference>
<dbReference type="AlphaFoldDB" id="A0A4Q7ZDC0"/>
<evidence type="ECO:0000313" key="2">
    <source>
        <dbReference type="EMBL" id="RZU48638.1"/>
    </source>
</evidence>
<evidence type="ECO:0000313" key="3">
    <source>
        <dbReference type="Proteomes" id="UP000292564"/>
    </source>
</evidence>
<feature type="region of interest" description="Disordered" evidence="1">
    <location>
        <begin position="75"/>
        <end position="95"/>
    </location>
</feature>
<name>A0A4Q7ZDC0_9ACTN</name>
<keyword evidence="3" id="KW-1185">Reference proteome</keyword>